<protein>
    <recommendedName>
        <fullName evidence="4">Transmembrane protein</fullName>
    </recommendedName>
</protein>
<evidence type="ECO:0000313" key="2">
    <source>
        <dbReference type="EMBL" id="CAD8177360.1"/>
    </source>
</evidence>
<sequence length="550" mass="63813">MYNQRVMNCLSISNFLGIGKIMSISLDTFQALFRQFVKIYYQLYKYCKQESIFFLITIKTFDKKIVILLVGNAMVQLIKIVYLVPQNQKEYTFKNINSVYVLKILLITMINVQVILTLAFSQLQAKNNIMGACMDNSSLMVYDINVQDKQIHKLQPVLNAFKIQEIVEYLNQDGRTTSLEQEYYQFTSKPYFTFNGINLELCLECQEASLTNLENINQDMVNKQEPLKSFCVSQISSQSCSKCRFASCKTCTILITGQVCLYCEKFSSLEDGQCTMVAAGQRQENNCISAYYLSSTKECKICSIEDCIYCFEYAVDDLTLTTLYLNFNQFNGDDNIQVGCAMCKKVTQHQHLKSMANANQAQSHNNRQVQKKISYVKDAWVQRIQSFMGSFLPNSYFYPILQYFQRDEIAISCREGYQLVKFKYCAQYCDSNCYDCKVNPADQFLVINADQIIISRIKEYKLMEFVNHANFFVLSVNLELLTKQIKIALIYFKLRKKKNIYLNFFIDIINEFTFNSRYLVSNKTILYFQTNSTQNIGPSITKTKFQISAI</sequence>
<keyword evidence="1" id="KW-0812">Transmembrane</keyword>
<keyword evidence="3" id="KW-1185">Reference proteome</keyword>
<gene>
    <name evidence="2" type="ORF">POCTA_138.1.T0680276</name>
</gene>
<feature type="transmembrane region" description="Helical" evidence="1">
    <location>
        <begin position="65"/>
        <end position="84"/>
    </location>
</feature>
<accession>A0A8S1VJF4</accession>
<comment type="caution">
    <text evidence="2">The sequence shown here is derived from an EMBL/GenBank/DDBJ whole genome shotgun (WGS) entry which is preliminary data.</text>
</comment>
<dbReference type="AlphaFoldDB" id="A0A8S1VJF4"/>
<evidence type="ECO:0008006" key="4">
    <source>
        <dbReference type="Google" id="ProtNLM"/>
    </source>
</evidence>
<reference evidence="2" key="1">
    <citation type="submission" date="2021-01" db="EMBL/GenBank/DDBJ databases">
        <authorList>
            <consortium name="Genoscope - CEA"/>
            <person name="William W."/>
        </authorList>
    </citation>
    <scope>NUCLEOTIDE SEQUENCE</scope>
</reference>
<evidence type="ECO:0000313" key="3">
    <source>
        <dbReference type="Proteomes" id="UP000683925"/>
    </source>
</evidence>
<dbReference type="Proteomes" id="UP000683925">
    <property type="component" value="Unassembled WGS sequence"/>
</dbReference>
<organism evidence="2 3">
    <name type="scientific">Paramecium octaurelia</name>
    <dbReference type="NCBI Taxonomy" id="43137"/>
    <lineage>
        <taxon>Eukaryota</taxon>
        <taxon>Sar</taxon>
        <taxon>Alveolata</taxon>
        <taxon>Ciliophora</taxon>
        <taxon>Intramacronucleata</taxon>
        <taxon>Oligohymenophorea</taxon>
        <taxon>Peniculida</taxon>
        <taxon>Parameciidae</taxon>
        <taxon>Paramecium</taxon>
    </lineage>
</organism>
<name>A0A8S1VJF4_PAROT</name>
<keyword evidence="1" id="KW-0472">Membrane</keyword>
<keyword evidence="1" id="KW-1133">Transmembrane helix</keyword>
<dbReference type="EMBL" id="CAJJDP010000067">
    <property type="protein sequence ID" value="CAD8177360.1"/>
    <property type="molecule type" value="Genomic_DNA"/>
</dbReference>
<feature type="transmembrane region" description="Helical" evidence="1">
    <location>
        <begin position="99"/>
        <end position="120"/>
    </location>
</feature>
<evidence type="ECO:0000256" key="1">
    <source>
        <dbReference type="SAM" id="Phobius"/>
    </source>
</evidence>
<proteinExistence type="predicted"/>